<evidence type="ECO:0000259" key="1">
    <source>
        <dbReference type="Pfam" id="PF11716"/>
    </source>
</evidence>
<dbReference type="SUPFAM" id="SSF109854">
    <property type="entry name" value="DinB/YfiT-like putative metalloenzymes"/>
    <property type="match status" value="1"/>
</dbReference>
<sequence>MTEDLAPAEVVTTAYIELRERVVALVRSLPEDRGDVVIPACPDWTARQLVAHLVGVPEDIITGNMDGVTTRVWTDAQVARHDGKSLQDLADSYEATGQVFDDVLPMIAEPVNSQMVMDAVTHEHDLREALGEQGARDSAAVEVGLAWLHYAFATRYSSLMADPFTVEGVDSYELLRSLTGRRTTAEMDALGLDGAGVSAMLVGTPLAPGV</sequence>
<dbReference type="Pfam" id="PF11716">
    <property type="entry name" value="MDMPI_N"/>
    <property type="match status" value="1"/>
</dbReference>
<evidence type="ECO:0000313" key="2">
    <source>
        <dbReference type="EMBL" id="CAB4322682.1"/>
    </source>
</evidence>
<feature type="domain" description="Mycothiol-dependent maleylpyruvate isomerase metal-binding" evidence="1">
    <location>
        <begin position="18"/>
        <end position="105"/>
    </location>
</feature>
<dbReference type="EMBL" id="CAEMXZ010000011">
    <property type="protein sequence ID" value="CAB4322682.1"/>
    <property type="molecule type" value="Genomic_DNA"/>
</dbReference>
<dbReference type="GO" id="GO:0046872">
    <property type="term" value="F:metal ion binding"/>
    <property type="evidence" value="ECO:0007669"/>
    <property type="project" value="InterPro"/>
</dbReference>
<gene>
    <name evidence="2" type="ORF">UFOPK1392_00418</name>
    <name evidence="3" type="ORF">UFOPK3733_00315</name>
</gene>
<dbReference type="InterPro" id="IPR024344">
    <property type="entry name" value="MDMPI_metal-binding"/>
</dbReference>
<evidence type="ECO:0000313" key="3">
    <source>
        <dbReference type="EMBL" id="CAB4925102.1"/>
    </source>
</evidence>
<reference evidence="3" key="1">
    <citation type="submission" date="2020-05" db="EMBL/GenBank/DDBJ databases">
        <authorList>
            <person name="Chiriac C."/>
            <person name="Salcher M."/>
            <person name="Ghai R."/>
            <person name="Kavagutti S V."/>
        </authorList>
    </citation>
    <scope>NUCLEOTIDE SEQUENCE</scope>
</reference>
<organism evidence="3">
    <name type="scientific">freshwater metagenome</name>
    <dbReference type="NCBI Taxonomy" id="449393"/>
    <lineage>
        <taxon>unclassified sequences</taxon>
        <taxon>metagenomes</taxon>
        <taxon>ecological metagenomes</taxon>
    </lineage>
</organism>
<accession>A0A6J7I2X3</accession>
<proteinExistence type="predicted"/>
<dbReference type="EMBL" id="CAFBNC010000008">
    <property type="protein sequence ID" value="CAB4925102.1"/>
    <property type="molecule type" value="Genomic_DNA"/>
</dbReference>
<name>A0A6J7I2X3_9ZZZZ</name>
<dbReference type="AlphaFoldDB" id="A0A6J7I2X3"/>
<dbReference type="InterPro" id="IPR034660">
    <property type="entry name" value="DinB/YfiT-like"/>
</dbReference>
<protein>
    <submittedName>
        <fullName evidence="3">Unannotated protein</fullName>
    </submittedName>
</protein>